<evidence type="ECO:0000313" key="1">
    <source>
        <dbReference type="EMBL" id="EFX70968.1"/>
    </source>
</evidence>
<dbReference type="PhylomeDB" id="E9HBC9"/>
<dbReference type="EMBL" id="GL732615">
    <property type="protein sequence ID" value="EFX70968.1"/>
    <property type="molecule type" value="Genomic_DNA"/>
</dbReference>
<proteinExistence type="predicted"/>
<dbReference type="OrthoDB" id="28868at2759"/>
<reference evidence="1 2" key="1">
    <citation type="journal article" date="2011" name="Science">
        <title>The ecoresponsive genome of Daphnia pulex.</title>
        <authorList>
            <person name="Colbourne J.K."/>
            <person name="Pfrender M.E."/>
            <person name="Gilbert D."/>
            <person name="Thomas W.K."/>
            <person name="Tucker A."/>
            <person name="Oakley T.H."/>
            <person name="Tokishita S."/>
            <person name="Aerts A."/>
            <person name="Arnold G.J."/>
            <person name="Basu M.K."/>
            <person name="Bauer D.J."/>
            <person name="Caceres C.E."/>
            <person name="Carmel L."/>
            <person name="Casola C."/>
            <person name="Choi J.H."/>
            <person name="Detter J.C."/>
            <person name="Dong Q."/>
            <person name="Dusheyko S."/>
            <person name="Eads B.D."/>
            <person name="Frohlich T."/>
            <person name="Geiler-Samerotte K.A."/>
            <person name="Gerlach D."/>
            <person name="Hatcher P."/>
            <person name="Jogdeo S."/>
            <person name="Krijgsveld J."/>
            <person name="Kriventseva E.V."/>
            <person name="Kultz D."/>
            <person name="Laforsch C."/>
            <person name="Lindquist E."/>
            <person name="Lopez J."/>
            <person name="Manak J.R."/>
            <person name="Muller J."/>
            <person name="Pangilinan J."/>
            <person name="Patwardhan R.P."/>
            <person name="Pitluck S."/>
            <person name="Pritham E.J."/>
            <person name="Rechtsteiner A."/>
            <person name="Rho M."/>
            <person name="Rogozin I.B."/>
            <person name="Sakarya O."/>
            <person name="Salamov A."/>
            <person name="Schaack S."/>
            <person name="Shapiro H."/>
            <person name="Shiga Y."/>
            <person name="Skalitzky C."/>
            <person name="Smith Z."/>
            <person name="Souvorov A."/>
            <person name="Sung W."/>
            <person name="Tang Z."/>
            <person name="Tsuchiya D."/>
            <person name="Tu H."/>
            <person name="Vos H."/>
            <person name="Wang M."/>
            <person name="Wolf Y.I."/>
            <person name="Yamagata H."/>
            <person name="Yamada T."/>
            <person name="Ye Y."/>
            <person name="Shaw J.R."/>
            <person name="Andrews J."/>
            <person name="Crease T.J."/>
            <person name="Tang H."/>
            <person name="Lucas S.M."/>
            <person name="Robertson H.M."/>
            <person name="Bork P."/>
            <person name="Koonin E.V."/>
            <person name="Zdobnov E.M."/>
            <person name="Grigoriev I.V."/>
            <person name="Lynch M."/>
            <person name="Boore J.L."/>
        </authorList>
    </citation>
    <scope>NUCLEOTIDE SEQUENCE [LARGE SCALE GENOMIC DNA]</scope>
</reference>
<dbReference type="Proteomes" id="UP000000305">
    <property type="component" value="Unassembled WGS sequence"/>
</dbReference>
<gene>
    <name evidence="1" type="ORF">DAPPUDRAFT_112237</name>
</gene>
<name>E9HBC9_DAPPU</name>
<dbReference type="HOGENOM" id="CLU_1316623_0_0_1"/>
<dbReference type="AlphaFoldDB" id="E9HBC9"/>
<dbReference type="InParanoid" id="E9HBC9"/>
<accession>E9HBC9</accession>
<dbReference type="PANTHER" id="PTHR31350">
    <property type="entry name" value="SI:DKEY-261L7.2"/>
    <property type="match status" value="1"/>
</dbReference>
<dbReference type="PANTHER" id="PTHR31350:SF21">
    <property type="entry name" value="F-BOX ONLY PROTEIN 21"/>
    <property type="match status" value="1"/>
</dbReference>
<organism evidence="1 2">
    <name type="scientific">Daphnia pulex</name>
    <name type="common">Water flea</name>
    <dbReference type="NCBI Taxonomy" id="6669"/>
    <lineage>
        <taxon>Eukaryota</taxon>
        <taxon>Metazoa</taxon>
        <taxon>Ecdysozoa</taxon>
        <taxon>Arthropoda</taxon>
        <taxon>Crustacea</taxon>
        <taxon>Branchiopoda</taxon>
        <taxon>Diplostraca</taxon>
        <taxon>Cladocera</taxon>
        <taxon>Anomopoda</taxon>
        <taxon>Daphniidae</taxon>
        <taxon>Daphnia</taxon>
    </lineage>
</organism>
<protein>
    <submittedName>
        <fullName evidence="1">Uncharacterized protein</fullName>
    </submittedName>
</protein>
<sequence>MSEGVVYPEVLSLIYLEVATIIGITCQPIRTPLSKNPILICKFKGAVEEFYIDMCKPGGFLDRLSDDPQSDDLPACSFEVFFEPMLKSLVACDKARYLNLWPVKAKVVENVQVCLEVEDLVEDAHRLLQKVARHHWPSIKYVNYTVGRVVLHSCLDAQGIHSSISSRQAHATTWRKPTNFGFACGWRKSSRNSSTHQLRSGLLFPDRID</sequence>
<dbReference type="KEGG" id="dpx:DAPPUDRAFT_112237"/>
<evidence type="ECO:0000313" key="2">
    <source>
        <dbReference type="Proteomes" id="UP000000305"/>
    </source>
</evidence>
<keyword evidence="2" id="KW-1185">Reference proteome</keyword>